<evidence type="ECO:0000313" key="3">
    <source>
        <dbReference type="Proteomes" id="UP000245207"/>
    </source>
</evidence>
<dbReference type="OrthoDB" id="1700296at2759"/>
<gene>
    <name evidence="2" type="ORF">CTI12_AA181840</name>
</gene>
<dbReference type="PANTHER" id="PTHR34569">
    <property type="entry name" value="EXPRESSED PROTEIN"/>
    <property type="match status" value="1"/>
</dbReference>
<dbReference type="EMBL" id="PKPP01001518">
    <property type="protein sequence ID" value="PWA82024.1"/>
    <property type="molecule type" value="Genomic_DNA"/>
</dbReference>
<keyword evidence="3" id="KW-1185">Reference proteome</keyword>
<organism evidence="2 3">
    <name type="scientific">Artemisia annua</name>
    <name type="common">Sweet wormwood</name>
    <dbReference type="NCBI Taxonomy" id="35608"/>
    <lineage>
        <taxon>Eukaryota</taxon>
        <taxon>Viridiplantae</taxon>
        <taxon>Streptophyta</taxon>
        <taxon>Embryophyta</taxon>
        <taxon>Tracheophyta</taxon>
        <taxon>Spermatophyta</taxon>
        <taxon>Magnoliopsida</taxon>
        <taxon>eudicotyledons</taxon>
        <taxon>Gunneridae</taxon>
        <taxon>Pentapetalae</taxon>
        <taxon>asterids</taxon>
        <taxon>campanulids</taxon>
        <taxon>Asterales</taxon>
        <taxon>Asteraceae</taxon>
        <taxon>Asteroideae</taxon>
        <taxon>Anthemideae</taxon>
        <taxon>Artemisiinae</taxon>
        <taxon>Artemisia</taxon>
    </lineage>
</organism>
<protein>
    <submittedName>
        <fullName evidence="2">Uncharacterized protein</fullName>
    </submittedName>
</protein>
<reference evidence="2 3" key="1">
    <citation type="journal article" date="2018" name="Mol. Plant">
        <title>The genome of Artemisia annua provides insight into the evolution of Asteraceae family and artemisinin biosynthesis.</title>
        <authorList>
            <person name="Shen Q."/>
            <person name="Zhang L."/>
            <person name="Liao Z."/>
            <person name="Wang S."/>
            <person name="Yan T."/>
            <person name="Shi P."/>
            <person name="Liu M."/>
            <person name="Fu X."/>
            <person name="Pan Q."/>
            <person name="Wang Y."/>
            <person name="Lv Z."/>
            <person name="Lu X."/>
            <person name="Zhang F."/>
            <person name="Jiang W."/>
            <person name="Ma Y."/>
            <person name="Chen M."/>
            <person name="Hao X."/>
            <person name="Li L."/>
            <person name="Tang Y."/>
            <person name="Lv G."/>
            <person name="Zhou Y."/>
            <person name="Sun X."/>
            <person name="Brodelius P.E."/>
            <person name="Rose J.K.C."/>
            <person name="Tang K."/>
        </authorList>
    </citation>
    <scope>NUCLEOTIDE SEQUENCE [LARGE SCALE GENOMIC DNA]</scope>
    <source>
        <strain evidence="3">cv. Huhao1</strain>
        <tissue evidence="2">Leaf</tissue>
    </source>
</reference>
<feature type="compositionally biased region" description="Low complexity" evidence="1">
    <location>
        <begin position="21"/>
        <end position="30"/>
    </location>
</feature>
<dbReference type="PANTHER" id="PTHR34569:SF2">
    <property type="entry name" value="EXPRESSED PROTEIN"/>
    <property type="match status" value="1"/>
</dbReference>
<comment type="caution">
    <text evidence="2">The sequence shown here is derived from an EMBL/GenBank/DDBJ whole genome shotgun (WGS) entry which is preliminary data.</text>
</comment>
<dbReference type="AlphaFoldDB" id="A0A2U1P8F2"/>
<proteinExistence type="predicted"/>
<feature type="compositionally biased region" description="Polar residues" evidence="1">
    <location>
        <begin position="1"/>
        <end position="20"/>
    </location>
</feature>
<feature type="region of interest" description="Disordered" evidence="1">
    <location>
        <begin position="1"/>
        <end position="30"/>
    </location>
</feature>
<evidence type="ECO:0000313" key="2">
    <source>
        <dbReference type="EMBL" id="PWA82024.1"/>
    </source>
</evidence>
<sequence length="134" mass="14674">MTAANDPTTQPPMTIIQRRNTTAGTSASSSLSDFELVSIKPSSYTSLRDILPSPKNFVQSPKAPSYVAHSRYEILIRNRLVKEAAWAYLQPMSNSPEADGSSVLHRLWTQVSSAFVRVVSAAFDCLLLSDRVGT</sequence>
<dbReference type="STRING" id="35608.A0A2U1P8F2"/>
<dbReference type="Proteomes" id="UP000245207">
    <property type="component" value="Unassembled WGS sequence"/>
</dbReference>
<accession>A0A2U1P8F2</accession>
<name>A0A2U1P8F2_ARTAN</name>
<evidence type="ECO:0000256" key="1">
    <source>
        <dbReference type="SAM" id="MobiDB-lite"/>
    </source>
</evidence>